<dbReference type="PANTHER" id="PTHR43240">
    <property type="entry name" value="1,4-DIHYDROXY-2-NAPHTHOYL-COA THIOESTERASE 1"/>
    <property type="match status" value="1"/>
</dbReference>
<dbReference type="GO" id="GO:0061522">
    <property type="term" value="F:1,4-dihydroxy-2-naphthoyl-CoA thioesterase activity"/>
    <property type="evidence" value="ECO:0007669"/>
    <property type="project" value="TreeGrafter"/>
</dbReference>
<evidence type="ECO:0000313" key="3">
    <source>
        <dbReference type="EMBL" id="QGK69596.1"/>
    </source>
</evidence>
<dbReference type="InterPro" id="IPR029069">
    <property type="entry name" value="HotDog_dom_sf"/>
</dbReference>
<keyword evidence="1" id="KW-0378">Hydrolase</keyword>
<dbReference type="InterPro" id="IPR006683">
    <property type="entry name" value="Thioestr_dom"/>
</dbReference>
<keyword evidence="4" id="KW-1185">Reference proteome</keyword>
<dbReference type="EMBL" id="CP045929">
    <property type="protein sequence ID" value="QGK69596.1"/>
    <property type="molecule type" value="Genomic_DNA"/>
</dbReference>
<evidence type="ECO:0000259" key="2">
    <source>
        <dbReference type="Pfam" id="PF03061"/>
    </source>
</evidence>
<dbReference type="NCBIfam" id="TIGR00369">
    <property type="entry name" value="unchar_dom_1"/>
    <property type="match status" value="1"/>
</dbReference>
<dbReference type="InterPro" id="IPR003736">
    <property type="entry name" value="PAAI_dom"/>
</dbReference>
<dbReference type="GO" id="GO:0005829">
    <property type="term" value="C:cytosol"/>
    <property type="evidence" value="ECO:0007669"/>
    <property type="project" value="TreeGrafter"/>
</dbReference>
<accession>A0A5Q3Q833</accession>
<evidence type="ECO:0000313" key="4">
    <source>
        <dbReference type="Proteomes" id="UP000371041"/>
    </source>
</evidence>
<dbReference type="PANTHER" id="PTHR43240:SF1">
    <property type="entry name" value="BLR5584 PROTEIN"/>
    <property type="match status" value="1"/>
</dbReference>
<dbReference type="CDD" id="cd03443">
    <property type="entry name" value="PaaI_thioesterase"/>
    <property type="match status" value="1"/>
</dbReference>
<dbReference type="Pfam" id="PF03061">
    <property type="entry name" value="4HBT"/>
    <property type="match status" value="1"/>
</dbReference>
<dbReference type="KEGG" id="sace:GIY23_08760"/>
<protein>
    <submittedName>
        <fullName evidence="3">Hotdog fold thioesterase</fullName>
    </submittedName>
</protein>
<organism evidence="3 4">
    <name type="scientific">Allosaccharopolyspora coralli</name>
    <dbReference type="NCBI Taxonomy" id="2665642"/>
    <lineage>
        <taxon>Bacteria</taxon>
        <taxon>Bacillati</taxon>
        <taxon>Actinomycetota</taxon>
        <taxon>Actinomycetes</taxon>
        <taxon>Pseudonocardiales</taxon>
        <taxon>Pseudonocardiaceae</taxon>
        <taxon>Allosaccharopolyspora</taxon>
    </lineage>
</organism>
<name>A0A5Q3Q833_9PSEU</name>
<dbReference type="Proteomes" id="UP000371041">
    <property type="component" value="Chromosome"/>
</dbReference>
<gene>
    <name evidence="3" type="ORF">GIY23_08760</name>
</gene>
<dbReference type="SUPFAM" id="SSF54637">
    <property type="entry name" value="Thioesterase/thiol ester dehydrase-isomerase"/>
    <property type="match status" value="1"/>
</dbReference>
<dbReference type="Gene3D" id="3.10.129.10">
    <property type="entry name" value="Hotdog Thioesterase"/>
    <property type="match status" value="1"/>
</dbReference>
<sequence length="162" mass="17298">MRGSSADDGEDVFTEDFTAMSGLELMRWVQSEKPTDMPNIGALLGMRFDEVEHGKLVISLDTRADFTNPLGVVHGGIAATLLDSAMSCAVHTTLPAGVTYTTLELKVNYVRAAPPDGRTLTAEGTVVHGGRRTATAEGRVLDDRGKLIAHATTTCLIIQPED</sequence>
<feature type="domain" description="Thioesterase" evidence="2">
    <location>
        <begin position="71"/>
        <end position="148"/>
    </location>
</feature>
<evidence type="ECO:0000256" key="1">
    <source>
        <dbReference type="ARBA" id="ARBA00022801"/>
    </source>
</evidence>
<dbReference type="AlphaFoldDB" id="A0A5Q3Q833"/>
<proteinExistence type="predicted"/>
<reference evidence="4" key="1">
    <citation type="submission" date="2019-11" db="EMBL/GenBank/DDBJ databases">
        <title>The complete genome sequence of Saccharopolyspora sp. E2A.</title>
        <authorList>
            <person name="Zhang G."/>
        </authorList>
    </citation>
    <scope>NUCLEOTIDE SEQUENCE [LARGE SCALE GENOMIC DNA]</scope>
    <source>
        <strain evidence="4">E2A</strain>
    </source>
</reference>